<dbReference type="OrthoDB" id="9807770at2"/>
<name>A0A2M9XFT0_9LEPT</name>
<evidence type="ECO:0000313" key="4">
    <source>
        <dbReference type="EMBL" id="PJZ26543.1"/>
    </source>
</evidence>
<accession>A0A2M9XFT0</accession>
<organism evidence="4 5">
    <name type="scientific">Leptospira hartskeerlii</name>
    <dbReference type="NCBI Taxonomy" id="2023177"/>
    <lineage>
        <taxon>Bacteria</taxon>
        <taxon>Pseudomonadati</taxon>
        <taxon>Spirochaetota</taxon>
        <taxon>Spirochaetia</taxon>
        <taxon>Leptospirales</taxon>
        <taxon>Leptospiraceae</taxon>
        <taxon>Leptospira</taxon>
    </lineage>
</organism>
<dbReference type="PROSITE" id="PS50164">
    <property type="entry name" value="GIY_YIG"/>
    <property type="match status" value="1"/>
</dbReference>
<evidence type="ECO:0000259" key="3">
    <source>
        <dbReference type="PROSITE" id="PS50164"/>
    </source>
</evidence>
<dbReference type="SUPFAM" id="SSF82771">
    <property type="entry name" value="GIY-YIG endonuclease"/>
    <property type="match status" value="1"/>
</dbReference>
<dbReference type="InterPro" id="IPR000305">
    <property type="entry name" value="GIY-YIG_endonuc"/>
</dbReference>
<evidence type="ECO:0000256" key="1">
    <source>
        <dbReference type="ARBA" id="ARBA00007435"/>
    </source>
</evidence>
<dbReference type="PANTHER" id="PTHR34477:SF1">
    <property type="entry name" value="UPF0213 PROTEIN YHBQ"/>
    <property type="match status" value="1"/>
</dbReference>
<feature type="region of interest" description="Disordered" evidence="2">
    <location>
        <begin position="88"/>
        <end position="108"/>
    </location>
</feature>
<feature type="domain" description="GIY-YIG" evidence="3">
    <location>
        <begin position="1"/>
        <end position="75"/>
    </location>
</feature>
<dbReference type="InterPro" id="IPR050190">
    <property type="entry name" value="UPF0213_domain"/>
</dbReference>
<gene>
    <name evidence="4" type="ORF">CH357_03340</name>
</gene>
<proteinExistence type="inferred from homology"/>
<reference evidence="4 5" key="1">
    <citation type="submission" date="2017-07" db="EMBL/GenBank/DDBJ databases">
        <title>Leptospira spp. isolated from tropical soils.</title>
        <authorList>
            <person name="Thibeaux R."/>
            <person name="Iraola G."/>
            <person name="Ferres I."/>
            <person name="Bierque E."/>
            <person name="Girault D."/>
            <person name="Soupe-Gilbert M.-E."/>
            <person name="Picardeau M."/>
            <person name="Goarant C."/>
        </authorList>
    </citation>
    <scope>NUCLEOTIDE SEQUENCE [LARGE SCALE GENOMIC DNA]</scope>
    <source>
        <strain evidence="4 5">MCA1-C-A1</strain>
    </source>
</reference>
<dbReference type="EMBL" id="NPDN01000002">
    <property type="protein sequence ID" value="PJZ26543.1"/>
    <property type="molecule type" value="Genomic_DNA"/>
</dbReference>
<comment type="caution">
    <text evidence="4">The sequence shown here is derived from an EMBL/GenBank/DDBJ whole genome shotgun (WGS) entry which is preliminary data.</text>
</comment>
<dbReference type="Pfam" id="PF01541">
    <property type="entry name" value="GIY-YIG"/>
    <property type="match status" value="1"/>
</dbReference>
<evidence type="ECO:0000313" key="5">
    <source>
        <dbReference type="Proteomes" id="UP000232196"/>
    </source>
</evidence>
<dbReference type="InterPro" id="IPR035901">
    <property type="entry name" value="GIY-YIG_endonuc_sf"/>
</dbReference>
<dbReference type="CDD" id="cd10456">
    <property type="entry name" value="GIY-YIG_UPF0213"/>
    <property type="match status" value="1"/>
</dbReference>
<comment type="similarity">
    <text evidence="1">Belongs to the UPF0213 family.</text>
</comment>
<evidence type="ECO:0000256" key="2">
    <source>
        <dbReference type="SAM" id="MobiDB-lite"/>
    </source>
</evidence>
<feature type="compositionally biased region" description="Low complexity" evidence="2">
    <location>
        <begin position="88"/>
        <end position="102"/>
    </location>
</feature>
<dbReference type="Proteomes" id="UP000232196">
    <property type="component" value="Unassembled WGS sequence"/>
</dbReference>
<sequence length="108" mass="12405">MSFVYILLCSDLSFYTGCTCDLDRRLYEHNAGIGSLYTKVRRPVCLIYFEVFSVAEEAFRRERQIKNWSRAKKISLIQGDFKLLSELSRPSTSPSLTLRTSSGRAHSD</sequence>
<dbReference type="AlphaFoldDB" id="A0A2M9XFT0"/>
<dbReference type="RefSeq" id="WP_100705369.1">
    <property type="nucleotide sequence ID" value="NZ_NPDL01000002.1"/>
</dbReference>
<dbReference type="Gene3D" id="3.40.1440.10">
    <property type="entry name" value="GIY-YIG endonuclease"/>
    <property type="match status" value="1"/>
</dbReference>
<keyword evidence="5" id="KW-1185">Reference proteome</keyword>
<protein>
    <recommendedName>
        <fullName evidence="3">GIY-YIG domain-containing protein</fullName>
    </recommendedName>
</protein>
<dbReference type="PANTHER" id="PTHR34477">
    <property type="entry name" value="UPF0213 PROTEIN YHBQ"/>
    <property type="match status" value="1"/>
</dbReference>